<evidence type="ECO:0000313" key="2">
    <source>
        <dbReference type="Proteomes" id="UP001188597"/>
    </source>
</evidence>
<dbReference type="PANTHER" id="PTHR33509">
    <property type="entry name" value="LATE EMBRYOGENIS ABUNDANT PROTEIN 2-RELATED"/>
    <property type="match status" value="1"/>
</dbReference>
<evidence type="ECO:0008006" key="3">
    <source>
        <dbReference type="Google" id="ProtNLM"/>
    </source>
</evidence>
<keyword evidence="2" id="KW-1185">Reference proteome</keyword>
<dbReference type="AlphaFoldDB" id="A0AA89B472"/>
<proteinExistence type="predicted"/>
<dbReference type="InterPro" id="IPR004926">
    <property type="entry name" value="LEA_3a"/>
</dbReference>
<sequence>MVFRLSKGAINGLPLPFEVHCSRRAYTAAAENLSAASAIKKAAEPSKEVAGEAFWMRDPKTENWIPENRFNEIDAAELRQEFLSKKDKL</sequence>
<dbReference type="PANTHER" id="PTHR33509:SF21">
    <property type="entry name" value="OS02G0564600 PROTEIN"/>
    <property type="match status" value="1"/>
</dbReference>
<gene>
    <name evidence="1" type="ORF">RJ639_043935</name>
</gene>
<dbReference type="Proteomes" id="UP001188597">
    <property type="component" value="Unassembled WGS sequence"/>
</dbReference>
<dbReference type="EMBL" id="JAVXUP010000564">
    <property type="protein sequence ID" value="KAK3025153.1"/>
    <property type="molecule type" value="Genomic_DNA"/>
</dbReference>
<comment type="caution">
    <text evidence="1">The sequence shown here is derived from an EMBL/GenBank/DDBJ whole genome shotgun (WGS) entry which is preliminary data.</text>
</comment>
<protein>
    <recommendedName>
        <fullName evidence="3">Late embryogenesis abundant protein</fullName>
    </recommendedName>
</protein>
<accession>A0AA89B472</accession>
<name>A0AA89B472_9ASTE</name>
<reference evidence="1" key="1">
    <citation type="submission" date="2022-12" db="EMBL/GenBank/DDBJ databases">
        <title>Draft genome assemblies for two species of Escallonia (Escalloniales).</title>
        <authorList>
            <person name="Chanderbali A."/>
            <person name="Dervinis C."/>
            <person name="Anghel I."/>
            <person name="Soltis D."/>
            <person name="Soltis P."/>
            <person name="Zapata F."/>
        </authorList>
    </citation>
    <scope>NUCLEOTIDE SEQUENCE</scope>
    <source>
        <strain evidence="1">UCBG64.0493</strain>
        <tissue evidence="1">Leaf</tissue>
    </source>
</reference>
<evidence type="ECO:0000313" key="1">
    <source>
        <dbReference type="EMBL" id="KAK3025153.1"/>
    </source>
</evidence>
<organism evidence="1 2">
    <name type="scientific">Escallonia herrerae</name>
    <dbReference type="NCBI Taxonomy" id="1293975"/>
    <lineage>
        <taxon>Eukaryota</taxon>
        <taxon>Viridiplantae</taxon>
        <taxon>Streptophyta</taxon>
        <taxon>Embryophyta</taxon>
        <taxon>Tracheophyta</taxon>
        <taxon>Spermatophyta</taxon>
        <taxon>Magnoliopsida</taxon>
        <taxon>eudicotyledons</taxon>
        <taxon>Gunneridae</taxon>
        <taxon>Pentapetalae</taxon>
        <taxon>asterids</taxon>
        <taxon>campanulids</taxon>
        <taxon>Escalloniales</taxon>
        <taxon>Escalloniaceae</taxon>
        <taxon>Escallonia</taxon>
    </lineage>
</organism>
<dbReference type="Pfam" id="PF03242">
    <property type="entry name" value="LEA_3a"/>
    <property type="match status" value="1"/>
</dbReference>